<dbReference type="EC" id="3.4.11.5" evidence="4"/>
<evidence type="ECO:0000256" key="9">
    <source>
        <dbReference type="ARBA" id="ARBA00029605"/>
    </source>
</evidence>
<evidence type="ECO:0000256" key="6">
    <source>
        <dbReference type="ARBA" id="ARBA00022490"/>
    </source>
</evidence>
<sequence length="356" mass="40245">MKIIRWTSLSVGLFIVLALLFPTWTPGIQGERAISTLGQVDINGAGHEVMIRGADRNNPILIFVHGGPGCSEIPYVRKYQDSLEQDFTIVHYDQRGSGKSYHFFEDYSTITSDLLVKDLLALTDYVTELLEQDQVILAGHSYGTYIGMQAAAEAPEKFKAYIGIGQVADHDASELDSFAFVLKKAAAAKDKEDVSRLEKLRPLIESGEERTPRGLIRKYGGAARLIDDNGDYIEGFIKNREYNLLDIIRYSRGIAATQERLLREEKDKPITELVRSLSIPCYFVMGTYDYMTSAKAAKSYFDVLEAPVKSYVEFEHSAHYPQFEEEERFADWMRGVFLNGKRGNAHEQTKTNPNLR</sequence>
<dbReference type="PRINTS" id="PR00793">
    <property type="entry name" value="PROAMNOPTASE"/>
</dbReference>
<name>A0A3A1UZQ4_9BACL</name>
<comment type="subcellular location">
    <subcellularLocation>
        <location evidence="2">Cytoplasm</location>
    </subcellularLocation>
</comment>
<dbReference type="InterPro" id="IPR005944">
    <property type="entry name" value="Pro_iminopeptidase"/>
</dbReference>
<evidence type="ECO:0000256" key="1">
    <source>
        <dbReference type="ARBA" id="ARBA00001585"/>
    </source>
</evidence>
<dbReference type="OrthoDB" id="53505at2"/>
<evidence type="ECO:0000256" key="8">
    <source>
        <dbReference type="ARBA" id="ARBA00022801"/>
    </source>
</evidence>
<evidence type="ECO:0000256" key="2">
    <source>
        <dbReference type="ARBA" id="ARBA00004496"/>
    </source>
</evidence>
<evidence type="ECO:0000256" key="3">
    <source>
        <dbReference type="ARBA" id="ARBA00010088"/>
    </source>
</evidence>
<evidence type="ECO:0000313" key="12">
    <source>
        <dbReference type="Proteomes" id="UP000266482"/>
    </source>
</evidence>
<accession>A0A3A1UZQ4</accession>
<dbReference type="PANTHER" id="PTHR43722:SF1">
    <property type="entry name" value="PROLINE IMINOPEPTIDASE"/>
    <property type="match status" value="1"/>
</dbReference>
<keyword evidence="12" id="KW-1185">Reference proteome</keyword>
<dbReference type="SUPFAM" id="SSF53474">
    <property type="entry name" value="alpha/beta-Hydrolases"/>
    <property type="match status" value="1"/>
</dbReference>
<dbReference type="GO" id="GO:0004177">
    <property type="term" value="F:aminopeptidase activity"/>
    <property type="evidence" value="ECO:0007669"/>
    <property type="project" value="UniProtKB-KW"/>
</dbReference>
<dbReference type="GO" id="GO:0006508">
    <property type="term" value="P:proteolysis"/>
    <property type="evidence" value="ECO:0007669"/>
    <property type="project" value="UniProtKB-KW"/>
</dbReference>
<keyword evidence="8 11" id="KW-0378">Hydrolase</keyword>
<comment type="similarity">
    <text evidence="3">Belongs to the peptidase S33 family.</text>
</comment>
<dbReference type="InterPro" id="IPR000073">
    <property type="entry name" value="AB_hydrolase_1"/>
</dbReference>
<comment type="catalytic activity">
    <reaction evidence="1">
        <text>Release of N-terminal proline from a peptide.</text>
        <dbReference type="EC" id="3.4.11.5"/>
    </reaction>
</comment>
<dbReference type="AlphaFoldDB" id="A0A3A1UZQ4"/>
<dbReference type="PANTHER" id="PTHR43722">
    <property type="entry name" value="PROLINE IMINOPEPTIDASE"/>
    <property type="match status" value="1"/>
</dbReference>
<evidence type="ECO:0000256" key="5">
    <source>
        <dbReference type="ARBA" id="ARBA00022438"/>
    </source>
</evidence>
<evidence type="ECO:0000256" key="4">
    <source>
        <dbReference type="ARBA" id="ARBA00012568"/>
    </source>
</evidence>
<protein>
    <recommendedName>
        <fullName evidence="4">prolyl aminopeptidase</fullName>
        <ecNumber evidence="4">3.4.11.5</ecNumber>
    </recommendedName>
    <alternativeName>
        <fullName evidence="9">Prolyl aminopeptidase</fullName>
    </alternativeName>
</protein>
<comment type="caution">
    <text evidence="11">The sequence shown here is derived from an EMBL/GenBank/DDBJ whole genome shotgun (WGS) entry which is preliminary data.</text>
</comment>
<proteinExistence type="inferred from homology"/>
<keyword evidence="5" id="KW-0031">Aminopeptidase</keyword>
<dbReference type="Pfam" id="PF00561">
    <property type="entry name" value="Abhydrolase_1"/>
    <property type="match status" value="1"/>
</dbReference>
<evidence type="ECO:0000259" key="10">
    <source>
        <dbReference type="Pfam" id="PF00561"/>
    </source>
</evidence>
<keyword evidence="6" id="KW-0963">Cytoplasm</keyword>
<feature type="domain" description="AB hydrolase-1" evidence="10">
    <location>
        <begin position="59"/>
        <end position="325"/>
    </location>
</feature>
<reference evidence="11 12" key="1">
    <citation type="submission" date="2018-09" db="EMBL/GenBank/DDBJ databases">
        <title>Paenibacillus aracenensis nov. sp. isolated from a cave in southern Spain.</title>
        <authorList>
            <person name="Jurado V."/>
            <person name="Gutierrez-Patricio S."/>
            <person name="Gonzalez-Pimentel J.L."/>
            <person name="Miller A.Z."/>
            <person name="Laiz L."/>
            <person name="Saiz-Jimenez C."/>
        </authorList>
    </citation>
    <scope>NUCLEOTIDE SEQUENCE [LARGE SCALE GENOMIC DNA]</scope>
    <source>
        <strain evidence="11 12">DSM 22867</strain>
    </source>
</reference>
<dbReference type="RefSeq" id="WP_119598714.1">
    <property type="nucleotide sequence ID" value="NZ_QXQA01000003.1"/>
</dbReference>
<dbReference type="EMBL" id="QXQA01000003">
    <property type="protein sequence ID" value="RIX53968.1"/>
    <property type="molecule type" value="Genomic_DNA"/>
</dbReference>
<evidence type="ECO:0000313" key="11">
    <source>
        <dbReference type="EMBL" id="RIX53968.1"/>
    </source>
</evidence>
<dbReference type="InterPro" id="IPR002410">
    <property type="entry name" value="Peptidase_S33"/>
</dbReference>
<dbReference type="GO" id="GO:0005737">
    <property type="term" value="C:cytoplasm"/>
    <property type="evidence" value="ECO:0007669"/>
    <property type="project" value="UniProtKB-SubCell"/>
</dbReference>
<dbReference type="InterPro" id="IPR029058">
    <property type="entry name" value="AB_hydrolase_fold"/>
</dbReference>
<dbReference type="Proteomes" id="UP000266482">
    <property type="component" value="Unassembled WGS sequence"/>
</dbReference>
<evidence type="ECO:0000256" key="7">
    <source>
        <dbReference type="ARBA" id="ARBA00022670"/>
    </source>
</evidence>
<keyword evidence="7" id="KW-0645">Protease</keyword>
<dbReference type="Gene3D" id="3.40.50.1820">
    <property type="entry name" value="alpha/beta hydrolase"/>
    <property type="match status" value="1"/>
</dbReference>
<organism evidence="11 12">
    <name type="scientific">Paenibacillus nanensis</name>
    <dbReference type="NCBI Taxonomy" id="393251"/>
    <lineage>
        <taxon>Bacteria</taxon>
        <taxon>Bacillati</taxon>
        <taxon>Bacillota</taxon>
        <taxon>Bacilli</taxon>
        <taxon>Bacillales</taxon>
        <taxon>Paenibacillaceae</taxon>
        <taxon>Paenibacillus</taxon>
    </lineage>
</organism>
<gene>
    <name evidence="11" type="ORF">D3P08_06875</name>
</gene>